<dbReference type="SUPFAM" id="SSF56436">
    <property type="entry name" value="C-type lectin-like"/>
    <property type="match status" value="1"/>
</dbReference>
<dbReference type="Pfam" id="PF00059">
    <property type="entry name" value="Lectin_C"/>
    <property type="match status" value="1"/>
</dbReference>
<proteinExistence type="predicted"/>
<feature type="domain" description="C-type lectin" evidence="1">
    <location>
        <begin position="109"/>
        <end position="219"/>
    </location>
</feature>
<evidence type="ECO:0000313" key="4">
    <source>
        <dbReference type="Proteomes" id="UP000076420"/>
    </source>
</evidence>
<dbReference type="Proteomes" id="UP000076420">
    <property type="component" value="Unassembled WGS sequence"/>
</dbReference>
<evidence type="ECO:0000259" key="2">
    <source>
        <dbReference type="PROSITE" id="PS50948"/>
    </source>
</evidence>
<protein>
    <recommendedName>
        <fullName evidence="5">Apple domain-containing protein</fullName>
    </recommendedName>
</protein>
<accession>A0A2C9M6Q8</accession>
<evidence type="ECO:0000313" key="3">
    <source>
        <dbReference type="EnsemblMetazoa" id="BGLB039189-PA"/>
    </source>
</evidence>
<evidence type="ECO:0008006" key="5">
    <source>
        <dbReference type="Google" id="ProtNLM"/>
    </source>
</evidence>
<dbReference type="Gene3D" id="3.10.100.10">
    <property type="entry name" value="Mannose-Binding Protein A, subunit A"/>
    <property type="match status" value="1"/>
</dbReference>
<evidence type="ECO:0000259" key="1">
    <source>
        <dbReference type="PROSITE" id="PS50041"/>
    </source>
</evidence>
<dbReference type="EnsemblMetazoa" id="BGLB039189-RA">
    <property type="protein sequence ID" value="BGLB039189-PA"/>
    <property type="gene ID" value="BGLB039189"/>
</dbReference>
<sequence>MMESIDDAEVPKIISIKVQVSTVEVNLIDFYLKNPSVDNLSKTRTFYFEMRPVRTVQVGVIIVLLVHNTLSQVSYVYLRLYSTGFANVWSTGVDVPSRDKLECAVTCLNETLCQSFSYDKSTMKCSLALGSTLMSVKYVEKLDILKTYVTSSVFIGLDDTVKEGTFIWHDDGTVLNRELMLQIFNSGEPNNSNGKEDCVNYDIGSKLFNDIDCSALRNYRSVNKLTIQTISYSIFSETMGGGGGHAPHEVPDWKIYKAEGIPELDRLQKRLGALGLKDPWI</sequence>
<dbReference type="VEuPathDB" id="VectorBase:BGLAX_030446"/>
<dbReference type="InterPro" id="IPR016187">
    <property type="entry name" value="CTDL_fold"/>
</dbReference>
<feature type="domain" description="Apple" evidence="2">
    <location>
        <begin position="71"/>
        <end position="149"/>
    </location>
</feature>
<name>A0A2C9M6Q8_BIOGL</name>
<dbReference type="AlphaFoldDB" id="A0A2C9M6Q8"/>
<dbReference type="VEuPathDB" id="VectorBase:BGLB039189"/>
<dbReference type="InterPro" id="IPR016186">
    <property type="entry name" value="C-type_lectin-like/link_sf"/>
</dbReference>
<dbReference type="PROSITE" id="PS50041">
    <property type="entry name" value="C_TYPE_LECTIN_2"/>
    <property type="match status" value="1"/>
</dbReference>
<dbReference type="PROSITE" id="PS50948">
    <property type="entry name" value="PAN"/>
    <property type="match status" value="1"/>
</dbReference>
<dbReference type="VEuPathDB" id="VectorBase:BGLAX_042130"/>
<dbReference type="InterPro" id="IPR001304">
    <property type="entry name" value="C-type_lectin-like"/>
</dbReference>
<reference evidence="3" key="1">
    <citation type="submission" date="2020-05" db="UniProtKB">
        <authorList>
            <consortium name="EnsemblMetazoa"/>
        </authorList>
    </citation>
    <scope>IDENTIFICATION</scope>
    <source>
        <strain evidence="3">BB02</strain>
    </source>
</reference>
<dbReference type="VEuPathDB" id="VectorBase:BGLAX_048453"/>
<dbReference type="InterPro" id="IPR003609">
    <property type="entry name" value="Pan_app"/>
</dbReference>
<organism evidence="3 4">
    <name type="scientific">Biomphalaria glabrata</name>
    <name type="common">Bloodfluke planorb</name>
    <name type="synonym">Freshwater snail</name>
    <dbReference type="NCBI Taxonomy" id="6526"/>
    <lineage>
        <taxon>Eukaryota</taxon>
        <taxon>Metazoa</taxon>
        <taxon>Spiralia</taxon>
        <taxon>Lophotrochozoa</taxon>
        <taxon>Mollusca</taxon>
        <taxon>Gastropoda</taxon>
        <taxon>Heterobranchia</taxon>
        <taxon>Euthyneura</taxon>
        <taxon>Panpulmonata</taxon>
        <taxon>Hygrophila</taxon>
        <taxon>Lymnaeoidea</taxon>
        <taxon>Planorbidae</taxon>
        <taxon>Biomphalaria</taxon>
    </lineage>
</organism>